<comment type="caution">
    <text evidence="2">The sequence shown here is derived from an EMBL/GenBank/DDBJ whole genome shotgun (WGS) entry which is preliminary data.</text>
</comment>
<dbReference type="SMART" id="SM00749">
    <property type="entry name" value="BON"/>
    <property type="match status" value="3"/>
</dbReference>
<reference evidence="3" key="1">
    <citation type="journal article" date="2019" name="Int. J. Syst. Evol. Microbiol.">
        <title>The Global Catalogue of Microorganisms (GCM) 10K type strain sequencing project: providing services to taxonomists for standard genome sequencing and annotation.</title>
        <authorList>
            <consortium name="The Broad Institute Genomics Platform"/>
            <consortium name="The Broad Institute Genome Sequencing Center for Infectious Disease"/>
            <person name="Wu L."/>
            <person name="Ma J."/>
        </authorList>
    </citation>
    <scope>NUCLEOTIDE SEQUENCE [LARGE SCALE GENOMIC DNA]</scope>
    <source>
        <strain evidence="3">CCM 8939</strain>
    </source>
</reference>
<feature type="domain" description="BON" evidence="1">
    <location>
        <begin position="78"/>
        <end position="146"/>
    </location>
</feature>
<dbReference type="RefSeq" id="WP_188414391.1">
    <property type="nucleotide sequence ID" value="NZ_BMDJ01000005.1"/>
</dbReference>
<feature type="domain" description="BON" evidence="1">
    <location>
        <begin position="3"/>
        <end position="71"/>
    </location>
</feature>
<proteinExistence type="predicted"/>
<dbReference type="Pfam" id="PF04972">
    <property type="entry name" value="BON"/>
    <property type="match status" value="3"/>
</dbReference>
<dbReference type="InterPro" id="IPR014004">
    <property type="entry name" value="Transpt-assoc_nodulatn_dom_bac"/>
</dbReference>
<dbReference type="Proteomes" id="UP000645390">
    <property type="component" value="Unassembled WGS sequence"/>
</dbReference>
<dbReference type="EMBL" id="BMDJ01000005">
    <property type="protein sequence ID" value="GGI26502.1"/>
    <property type="molecule type" value="Genomic_DNA"/>
</dbReference>
<feature type="domain" description="BON" evidence="1">
    <location>
        <begin position="149"/>
        <end position="217"/>
    </location>
</feature>
<protein>
    <submittedName>
        <fullName evidence="2">Osmotically inducible protein Y</fullName>
    </submittedName>
</protein>
<dbReference type="Gene3D" id="3.30.1340.30">
    <property type="match status" value="3"/>
</dbReference>
<evidence type="ECO:0000313" key="2">
    <source>
        <dbReference type="EMBL" id="GGI26502.1"/>
    </source>
</evidence>
<dbReference type="PANTHER" id="PTHR34606:SF15">
    <property type="entry name" value="BON DOMAIN-CONTAINING PROTEIN"/>
    <property type="match status" value="1"/>
</dbReference>
<accession>A0ABQ2BK26</accession>
<dbReference type="PROSITE" id="PS50914">
    <property type="entry name" value="BON"/>
    <property type="match status" value="3"/>
</dbReference>
<sequence>MKNNETLKNEVLEAIRVEPLLDTAQIKVTANEGIVTLSGTVDTYVKKRAAEHVAGKVSGVHAVVENIKVKFGPDDTKTDEALASEIFKTLKFSPDIIMDSISVLVEDGWVTLAGEVKWSAQKEEAERAIHRLSGVRMISNNICIRSERDDDVEKAAIENALLRNWAIDDEEIEVSVLGNQVTLIGKVHSLYQRNTAERIAWNAPGVCNVHNKLTIEYADSIKVDNI</sequence>
<dbReference type="PANTHER" id="PTHR34606">
    <property type="entry name" value="BON DOMAIN-CONTAINING PROTEIN"/>
    <property type="match status" value="1"/>
</dbReference>
<keyword evidence="3" id="KW-1185">Reference proteome</keyword>
<organism evidence="2 3">
    <name type="scientific">Pedobacter mendelii</name>
    <dbReference type="NCBI Taxonomy" id="1908240"/>
    <lineage>
        <taxon>Bacteria</taxon>
        <taxon>Pseudomonadati</taxon>
        <taxon>Bacteroidota</taxon>
        <taxon>Sphingobacteriia</taxon>
        <taxon>Sphingobacteriales</taxon>
        <taxon>Sphingobacteriaceae</taxon>
        <taxon>Pedobacter</taxon>
    </lineage>
</organism>
<dbReference type="InterPro" id="IPR051686">
    <property type="entry name" value="Lipoprotein_DolP"/>
</dbReference>
<evidence type="ECO:0000259" key="1">
    <source>
        <dbReference type="PROSITE" id="PS50914"/>
    </source>
</evidence>
<evidence type="ECO:0000313" key="3">
    <source>
        <dbReference type="Proteomes" id="UP000645390"/>
    </source>
</evidence>
<name>A0ABQ2BK26_9SPHI</name>
<dbReference type="InterPro" id="IPR007055">
    <property type="entry name" value="BON_dom"/>
</dbReference>
<gene>
    <name evidence="2" type="ORF">GCM10008119_22980</name>
</gene>